<keyword evidence="7 13" id="KW-0547">Nucleotide-binding</keyword>
<dbReference type="Pfam" id="PF20750">
    <property type="entry name" value="PAP_NTPase"/>
    <property type="match status" value="1"/>
</dbReference>
<feature type="region of interest" description="Disordered" evidence="16">
    <location>
        <begin position="1"/>
        <end position="21"/>
    </location>
</feature>
<evidence type="ECO:0000259" key="17">
    <source>
        <dbReference type="Pfam" id="PF04926"/>
    </source>
</evidence>
<evidence type="ECO:0000256" key="12">
    <source>
        <dbReference type="ARBA" id="ARBA00023242"/>
    </source>
</evidence>
<feature type="binding site" evidence="15">
    <location>
        <position position="157"/>
    </location>
    <ligand>
        <name>Mg(2+)</name>
        <dbReference type="ChEBI" id="CHEBI:18420"/>
        <label>2</label>
        <note>catalytic</note>
    </ligand>
</feature>
<keyword evidence="9 15" id="KW-0460">Magnesium</keyword>
<dbReference type="GO" id="GO:0046872">
    <property type="term" value="F:metal ion binding"/>
    <property type="evidence" value="ECO:0007669"/>
    <property type="project" value="UniProtKB-KW"/>
</dbReference>
<keyword evidence="11" id="KW-0464">Manganese</keyword>
<feature type="binding site" evidence="14">
    <location>
        <begin position="102"/>
        <end position="104"/>
    </location>
    <ligand>
        <name>ATP</name>
        <dbReference type="ChEBI" id="CHEBI:30616"/>
    </ligand>
</feature>
<keyword evidence="4 13" id="KW-0507">mRNA processing</keyword>
<evidence type="ECO:0000256" key="16">
    <source>
        <dbReference type="SAM" id="MobiDB-lite"/>
    </source>
</evidence>
<dbReference type="Proteomes" id="UP001412239">
    <property type="component" value="Unassembled WGS sequence"/>
</dbReference>
<dbReference type="InterPro" id="IPR014492">
    <property type="entry name" value="PolyA_polymerase"/>
</dbReference>
<evidence type="ECO:0000256" key="10">
    <source>
        <dbReference type="ARBA" id="ARBA00022884"/>
    </source>
</evidence>
<feature type="binding site" evidence="15">
    <location>
        <position position="104"/>
    </location>
    <ligand>
        <name>Mg(2+)</name>
        <dbReference type="ChEBI" id="CHEBI:18420"/>
        <label>2</label>
        <note>catalytic</note>
    </ligand>
</feature>
<feature type="domain" description="Poly(A) polymerase central" evidence="18">
    <location>
        <begin position="210"/>
        <end position="355"/>
    </location>
</feature>
<dbReference type="PANTHER" id="PTHR10682">
    <property type="entry name" value="POLY A POLYMERASE"/>
    <property type="match status" value="1"/>
</dbReference>
<dbReference type="FunFam" id="1.10.1410.10:FF:000001">
    <property type="entry name" value="Putative poly(A) polymerase gamma"/>
    <property type="match status" value="1"/>
</dbReference>
<dbReference type="SUPFAM" id="SSF81301">
    <property type="entry name" value="Nucleotidyltransferase"/>
    <property type="match status" value="1"/>
</dbReference>
<protein>
    <recommendedName>
        <fullName evidence="13">Poly(A) polymerase</fullName>
        <ecNumber evidence="13">2.7.7.19</ecNumber>
    </recommendedName>
</protein>
<dbReference type="Gene3D" id="1.10.1410.10">
    <property type="match status" value="1"/>
</dbReference>
<dbReference type="GO" id="GO:0006397">
    <property type="term" value="P:mRNA processing"/>
    <property type="evidence" value="ECO:0007669"/>
    <property type="project" value="UniProtKB-KW"/>
</dbReference>
<gene>
    <name evidence="20" type="ORF">GSTUAT00001782001</name>
</gene>
<dbReference type="PANTHER" id="PTHR10682:SF10">
    <property type="entry name" value="POLYNUCLEOTIDE ADENYLYLTRANSFERASE"/>
    <property type="match status" value="1"/>
</dbReference>
<feature type="binding site" evidence="14">
    <location>
        <position position="157"/>
    </location>
    <ligand>
        <name>ATP</name>
        <dbReference type="ChEBI" id="CHEBI:30616"/>
    </ligand>
</feature>
<feature type="domain" description="Poly(A) polymerase nucleotidyltransferase" evidence="19">
    <location>
        <begin position="10"/>
        <end position="205"/>
    </location>
</feature>
<accession>A0A292Q2I5</accession>
<dbReference type="Pfam" id="PF04928">
    <property type="entry name" value="PAP_central"/>
    <property type="match status" value="1"/>
</dbReference>
<comment type="cofactor">
    <cofactor evidence="1">
        <name>Mn(2+)</name>
        <dbReference type="ChEBI" id="CHEBI:29035"/>
    </cofactor>
</comment>
<comment type="similarity">
    <text evidence="3 13">Belongs to the poly(A) polymerase family.</text>
</comment>
<dbReference type="EC" id="2.7.7.19" evidence="13"/>
<evidence type="ECO:0000256" key="5">
    <source>
        <dbReference type="ARBA" id="ARBA00022679"/>
    </source>
</evidence>
<dbReference type="EMBL" id="LN890962">
    <property type="protein sequence ID" value="CUS14052.1"/>
    <property type="molecule type" value="Genomic_DNA"/>
</dbReference>
<evidence type="ECO:0000256" key="9">
    <source>
        <dbReference type="ARBA" id="ARBA00022842"/>
    </source>
</evidence>
<evidence type="ECO:0000259" key="18">
    <source>
        <dbReference type="Pfam" id="PF04928"/>
    </source>
</evidence>
<comment type="catalytic activity">
    <reaction evidence="13">
        <text>RNA(n) + ATP = RNA(n)-3'-adenine ribonucleotide + diphosphate</text>
        <dbReference type="Rhea" id="RHEA:11332"/>
        <dbReference type="Rhea" id="RHEA-COMP:14527"/>
        <dbReference type="Rhea" id="RHEA-COMP:17347"/>
        <dbReference type="ChEBI" id="CHEBI:30616"/>
        <dbReference type="ChEBI" id="CHEBI:33019"/>
        <dbReference type="ChEBI" id="CHEBI:140395"/>
        <dbReference type="ChEBI" id="CHEBI:173115"/>
        <dbReference type="EC" id="2.7.7.19"/>
    </reaction>
</comment>
<dbReference type="SUPFAM" id="SSF55003">
    <property type="entry name" value="PAP/Archaeal CCA-adding enzyme, C-terminal domain"/>
    <property type="match status" value="1"/>
</dbReference>
<evidence type="ECO:0000259" key="19">
    <source>
        <dbReference type="Pfam" id="PF20750"/>
    </source>
</evidence>
<feature type="domain" description="Poly(A) polymerase RNA-binding" evidence="17">
    <location>
        <begin position="357"/>
        <end position="553"/>
    </location>
</feature>
<sequence>MTEPARQQYGVTPPISVATPTDKEVERNQALIEELKKQGSFEGAEESQKRVMVLNTLQNLTESFVKKVCANKGMPEHIIKNSGGKIFTYGSYRLGVYAPGSDIDTLLVTPAHITRHDFFATLPAMLQELVPPPEDLSMVPDAFVPIIKFKLQSISIDLIFARLANVNSVPKDMALSDKELLRGCDEVNLRCLNGTRVTDEILTLVPKPGVFRMALRGIKLWAQRRAIYANVMGFPGGVAWAMLVARICQLYPMAVSSVVISKFFKILANWTWPQPVLLKGIEDGPLSVRVWNPKIYPSDRGHLMPIITPAYPSMCATHNITKSTKSIIIREMKHAAEIMDGIMVGNLSWDRLFERHSFFTNGYRYYLSVVAAAKDKDTLLGWSGLVESKLRHLVMKLEILETIKLAHPFNKGFDNVHFCETEEEAIRIANGEIKAIDNQTGVKTVVTDLKAEQNGNAERKEDESKFKVYTTTYYVGLEINTGNYFLLSQNSSLLTHPEISKHIDISWASQEFFETCKTWPSYNEDEHSIHINLTRNFELPGNVFQPGETRPVKKTKKKIIKRKAGTANGGSAAKKRSADEVRKGSTCCPKREEVRCKKGARTQEEPHWQTPN</sequence>
<dbReference type="SUPFAM" id="SSF81631">
    <property type="entry name" value="PAP/OAS1 substrate-binding domain"/>
    <property type="match status" value="1"/>
</dbReference>
<keyword evidence="12 13" id="KW-0539">Nucleus</keyword>
<evidence type="ECO:0000313" key="21">
    <source>
        <dbReference type="Proteomes" id="UP001412239"/>
    </source>
</evidence>
<dbReference type="InterPro" id="IPR007010">
    <property type="entry name" value="PolA_pol_RNA-bd_dom"/>
</dbReference>
<evidence type="ECO:0000313" key="20">
    <source>
        <dbReference type="EMBL" id="CUS14052.1"/>
    </source>
</evidence>
<dbReference type="PIRSF" id="PIRSF018425">
    <property type="entry name" value="PolyA_polymerase"/>
    <property type="match status" value="1"/>
</dbReference>
<organism evidence="20 21">
    <name type="scientific">Tuber aestivum</name>
    <name type="common">summer truffle</name>
    <dbReference type="NCBI Taxonomy" id="59557"/>
    <lineage>
        <taxon>Eukaryota</taxon>
        <taxon>Fungi</taxon>
        <taxon>Dikarya</taxon>
        <taxon>Ascomycota</taxon>
        <taxon>Pezizomycotina</taxon>
        <taxon>Pezizomycetes</taxon>
        <taxon>Pezizales</taxon>
        <taxon>Tuberaceae</taxon>
        <taxon>Tuber</taxon>
    </lineage>
</organism>
<evidence type="ECO:0000256" key="8">
    <source>
        <dbReference type="ARBA" id="ARBA00022840"/>
    </source>
</evidence>
<dbReference type="InterPro" id="IPR043519">
    <property type="entry name" value="NT_sf"/>
</dbReference>
<keyword evidence="8 13" id="KW-0067">ATP-binding</keyword>
<dbReference type="GO" id="GO:0003723">
    <property type="term" value="F:RNA binding"/>
    <property type="evidence" value="ECO:0007669"/>
    <property type="project" value="UniProtKB-UniRule"/>
</dbReference>
<keyword evidence="21" id="KW-1185">Reference proteome</keyword>
<evidence type="ECO:0000256" key="1">
    <source>
        <dbReference type="ARBA" id="ARBA00001936"/>
    </source>
</evidence>
<comment type="cofactor">
    <cofactor evidence="15">
        <name>Mg(2+)</name>
        <dbReference type="ChEBI" id="CHEBI:18420"/>
    </cofactor>
    <text evidence="15">Binds 2 magnesium ions. Also active with manganese.</text>
</comment>
<dbReference type="GO" id="GO:1990817">
    <property type="term" value="F:poly(A) RNA polymerase activity"/>
    <property type="evidence" value="ECO:0007669"/>
    <property type="project" value="UniProtKB-UniRule"/>
</dbReference>
<feature type="region of interest" description="Disordered" evidence="16">
    <location>
        <begin position="559"/>
        <end position="588"/>
    </location>
</feature>
<feature type="binding site" evidence="15">
    <location>
        <position position="102"/>
    </location>
    <ligand>
        <name>Mg(2+)</name>
        <dbReference type="ChEBI" id="CHEBI:18420"/>
        <label>2</label>
        <note>catalytic</note>
    </ligand>
</feature>
<evidence type="ECO:0000256" key="11">
    <source>
        <dbReference type="ARBA" id="ARBA00023211"/>
    </source>
</evidence>
<reference evidence="20" key="1">
    <citation type="submission" date="2015-10" db="EMBL/GenBank/DDBJ databases">
        <authorList>
            <person name="Regsiter A."/>
            <person name="william w."/>
        </authorList>
    </citation>
    <scope>NUCLEOTIDE SEQUENCE</scope>
    <source>
        <strain evidence="20">Montdore</strain>
    </source>
</reference>
<evidence type="ECO:0000256" key="14">
    <source>
        <dbReference type="PIRSR" id="PIRSR018425-1"/>
    </source>
</evidence>
<evidence type="ECO:0000256" key="6">
    <source>
        <dbReference type="ARBA" id="ARBA00022723"/>
    </source>
</evidence>
<dbReference type="GO" id="GO:0005634">
    <property type="term" value="C:nucleus"/>
    <property type="evidence" value="ECO:0007669"/>
    <property type="project" value="UniProtKB-SubCell"/>
</dbReference>
<name>A0A292Q2I5_9PEZI</name>
<keyword evidence="10" id="KW-0694">RNA-binding</keyword>
<feature type="binding site" evidence="15">
    <location>
        <position position="104"/>
    </location>
    <ligand>
        <name>Mg(2+)</name>
        <dbReference type="ChEBI" id="CHEBI:18420"/>
        <label>1</label>
        <note>catalytic</note>
    </ligand>
</feature>
<dbReference type="Gene3D" id="3.30.460.10">
    <property type="entry name" value="Beta Polymerase, domain 2"/>
    <property type="match status" value="1"/>
</dbReference>
<feature type="region of interest" description="Disordered" evidence="16">
    <location>
        <begin position="593"/>
        <end position="612"/>
    </location>
</feature>
<dbReference type="FunFam" id="3.30.460.10:FF:000002">
    <property type="entry name" value="Poly(A) polymerase alpha, putative"/>
    <property type="match status" value="1"/>
</dbReference>
<dbReference type="CDD" id="cd05402">
    <property type="entry name" value="NT_PAP_TUTase"/>
    <property type="match status" value="1"/>
</dbReference>
<evidence type="ECO:0000256" key="15">
    <source>
        <dbReference type="PIRSR" id="PIRSR018425-2"/>
    </source>
</evidence>
<evidence type="ECO:0000256" key="13">
    <source>
        <dbReference type="PIRNR" id="PIRNR018425"/>
    </source>
</evidence>
<comment type="function">
    <text evidence="13">Polymerase that creates the 3'-poly(A) tail of mRNA's.</text>
</comment>
<dbReference type="InterPro" id="IPR048840">
    <property type="entry name" value="PolA_pol_NTPase"/>
</dbReference>
<dbReference type="GO" id="GO:0031123">
    <property type="term" value="P:RNA 3'-end processing"/>
    <property type="evidence" value="ECO:0007669"/>
    <property type="project" value="InterPro"/>
</dbReference>
<proteinExistence type="inferred from homology"/>
<keyword evidence="6 15" id="KW-0479">Metal-binding</keyword>
<dbReference type="InterPro" id="IPR011068">
    <property type="entry name" value="NuclTrfase_I-like_C"/>
</dbReference>
<feature type="binding site" evidence="14">
    <location>
        <position position="219"/>
    </location>
    <ligand>
        <name>ATP</name>
        <dbReference type="ChEBI" id="CHEBI:30616"/>
    </ligand>
</feature>
<evidence type="ECO:0000256" key="3">
    <source>
        <dbReference type="ARBA" id="ARBA00010912"/>
    </source>
</evidence>
<dbReference type="Pfam" id="PF04926">
    <property type="entry name" value="PAP_RNA-bind"/>
    <property type="match status" value="1"/>
</dbReference>
<feature type="binding site" evidence="15">
    <location>
        <position position="102"/>
    </location>
    <ligand>
        <name>Mg(2+)</name>
        <dbReference type="ChEBI" id="CHEBI:18420"/>
        <label>1</label>
        <note>catalytic</note>
    </ligand>
</feature>
<evidence type="ECO:0000256" key="7">
    <source>
        <dbReference type="ARBA" id="ARBA00022741"/>
    </source>
</evidence>
<feature type="binding site" evidence="14">
    <location>
        <begin position="237"/>
        <end position="238"/>
    </location>
    <ligand>
        <name>ATP</name>
        <dbReference type="ChEBI" id="CHEBI:30616"/>
    </ligand>
</feature>
<dbReference type="InterPro" id="IPR007012">
    <property type="entry name" value="PolA_pol_cen_dom"/>
</dbReference>
<evidence type="ECO:0000256" key="4">
    <source>
        <dbReference type="ARBA" id="ARBA00022664"/>
    </source>
</evidence>
<evidence type="ECO:0000256" key="2">
    <source>
        <dbReference type="ARBA" id="ARBA00004123"/>
    </source>
</evidence>
<dbReference type="FunFam" id="3.30.70.590:FF:000003">
    <property type="entry name" value="Poly(A) polymerase"/>
    <property type="match status" value="1"/>
</dbReference>
<keyword evidence="5 13" id="KW-0808">Transferase</keyword>
<comment type="subcellular location">
    <subcellularLocation>
        <location evidence="2 13">Nucleus</location>
    </subcellularLocation>
</comment>
<dbReference type="AlphaFoldDB" id="A0A292Q2I5"/>
<feature type="compositionally biased region" description="Basic and acidic residues" evidence="16">
    <location>
        <begin position="576"/>
        <end position="588"/>
    </location>
</feature>
<feature type="binding site" evidence="14">
    <location>
        <position position="228"/>
    </location>
    <ligand>
        <name>ATP</name>
        <dbReference type="ChEBI" id="CHEBI:30616"/>
    </ligand>
</feature>
<dbReference type="Gene3D" id="3.30.70.590">
    <property type="entry name" value="Poly(A) polymerase predicted RNA binding domain"/>
    <property type="match status" value="1"/>
</dbReference>
<dbReference type="GO" id="GO:0005524">
    <property type="term" value="F:ATP binding"/>
    <property type="evidence" value="ECO:0007669"/>
    <property type="project" value="UniProtKB-UniRule"/>
</dbReference>